<accession>A0A323ULI8</accession>
<proteinExistence type="predicted"/>
<dbReference type="Pfam" id="PF11804">
    <property type="entry name" value="DUF3325"/>
    <property type="match status" value="1"/>
</dbReference>
<protein>
    <submittedName>
        <fullName evidence="2">DUF3325 domain-containing protein</fullName>
    </submittedName>
</protein>
<dbReference type="Proteomes" id="UP000248134">
    <property type="component" value="Unassembled WGS sequence"/>
</dbReference>
<keyword evidence="1" id="KW-0472">Membrane</keyword>
<evidence type="ECO:0000313" key="3">
    <source>
        <dbReference type="Proteomes" id="UP000248134"/>
    </source>
</evidence>
<feature type="transmembrane region" description="Helical" evidence="1">
    <location>
        <begin position="69"/>
        <end position="88"/>
    </location>
</feature>
<gene>
    <name evidence="2" type="ORF">DNX69_02310</name>
</gene>
<name>A0A323ULI8_RHOPL</name>
<evidence type="ECO:0000313" key="2">
    <source>
        <dbReference type="EMBL" id="PZA13231.1"/>
    </source>
</evidence>
<organism evidence="2 3">
    <name type="scientific">Rhodopseudomonas palustris</name>
    <dbReference type="NCBI Taxonomy" id="1076"/>
    <lineage>
        <taxon>Bacteria</taxon>
        <taxon>Pseudomonadati</taxon>
        <taxon>Pseudomonadota</taxon>
        <taxon>Alphaproteobacteria</taxon>
        <taxon>Hyphomicrobiales</taxon>
        <taxon>Nitrobacteraceae</taxon>
        <taxon>Rhodopseudomonas</taxon>
    </lineage>
</organism>
<reference evidence="2 3" key="1">
    <citation type="submission" date="2018-06" db="EMBL/GenBank/DDBJ databases">
        <title>Draft Whole-Genome Sequence of the purple photosynthetic bacterium Rhodospeudomonas palustris XCP.</title>
        <authorList>
            <person name="Rayyan A."/>
            <person name="Meyer T.E."/>
            <person name="Kyndt J.A."/>
        </authorList>
    </citation>
    <scope>NUCLEOTIDE SEQUENCE [LARGE SCALE GENOMIC DNA]</scope>
    <source>
        <strain evidence="2 3">XCP</strain>
    </source>
</reference>
<evidence type="ECO:0000256" key="1">
    <source>
        <dbReference type="SAM" id="Phobius"/>
    </source>
</evidence>
<dbReference type="AlphaFoldDB" id="A0A323ULI8"/>
<sequence length="97" mass="10344">MSHALAQLLCLLGFTALAFGLRRPQHDILRRSLRRPVVLALRAVGTCALLAALAMLVGTSGWGFGLVKFSGHTTLAAALIYVTLIGYGRRGVLKARS</sequence>
<dbReference type="OrthoDB" id="8242289at2"/>
<feature type="transmembrane region" description="Helical" evidence="1">
    <location>
        <begin position="36"/>
        <end position="57"/>
    </location>
</feature>
<dbReference type="RefSeq" id="WP_110784408.1">
    <property type="nucleotide sequence ID" value="NZ_QKQS01000006.1"/>
</dbReference>
<dbReference type="InterPro" id="IPR021762">
    <property type="entry name" value="DUF3325"/>
</dbReference>
<dbReference type="EMBL" id="QKQS01000006">
    <property type="protein sequence ID" value="PZA13231.1"/>
    <property type="molecule type" value="Genomic_DNA"/>
</dbReference>
<comment type="caution">
    <text evidence="2">The sequence shown here is derived from an EMBL/GenBank/DDBJ whole genome shotgun (WGS) entry which is preliminary data.</text>
</comment>
<keyword evidence="1" id="KW-1133">Transmembrane helix</keyword>
<keyword evidence="1" id="KW-0812">Transmembrane</keyword>